<sequence length="537" mass="58249">MRLNSIRSKVTAPIALLGIILIGVFLSFLSIVGMQKEQMAVQSERYFAAANYVLNADRDIYQALVGRNGILNKQGDYDSNLADFEENAQQVKDRFQLYRGALAGEANLLKSFSNFDGLFNQWLKAERALIASAKTGTVNNAAIASTDALFSDIRDVLDVAGEAVSKRAQESQAETMATIQSLQNVVLVIIVAALVVAAVSGYIVPKRLNRRVSNLANRIKEIAEGDGDLTLRINSTAKDELGDLAHEFDTFVERLRGIIGSVHQQSNSLGGMTNDLNQASERTAGITTTLVNASNSIVSAAHEMSMSNQQMADVATNTAHEAQNSSELADQGISAVNTSQSAISNLVNDINDALGRSSELERSSEAIASVLEVIRNIAEQTNLLALNAAIEAARAGEQGRGFAVVADEVRTLATRTQDSTNEIESMIEQLKVNVRESSKAIQNSRSNADTTVSNFDDVIRIFGELQESFAKVQDMAAQTAQATQEQSTVSNEINENLSAMQSQTEQVQSVSDLVQEHSRHIRNLYKELDRQVGSFKV</sequence>
<dbReference type="Pfam" id="PF00015">
    <property type="entry name" value="MCPsignal"/>
    <property type="match status" value="1"/>
</dbReference>
<comment type="caution">
    <text evidence="11">The sequence shown here is derived from an EMBL/GenBank/DDBJ whole genome shotgun (WGS) entry which is preliminary data.</text>
</comment>
<dbReference type="PANTHER" id="PTHR32089:SF119">
    <property type="entry name" value="METHYL-ACCEPTING CHEMOTAXIS PROTEIN CTPL"/>
    <property type="match status" value="1"/>
</dbReference>
<feature type="domain" description="Methyl-accepting transducer" evidence="9">
    <location>
        <begin position="265"/>
        <end position="501"/>
    </location>
</feature>
<gene>
    <name evidence="11" type="ORF">ACFQ45_05355</name>
</gene>
<dbReference type="CDD" id="cd06225">
    <property type="entry name" value="HAMP"/>
    <property type="match status" value="1"/>
</dbReference>
<dbReference type="RefSeq" id="WP_377365954.1">
    <property type="nucleotide sequence ID" value="NZ_JBHTMN010000006.1"/>
</dbReference>
<evidence type="ECO:0000259" key="9">
    <source>
        <dbReference type="PROSITE" id="PS50111"/>
    </source>
</evidence>
<feature type="transmembrane region" description="Helical" evidence="8">
    <location>
        <begin position="12"/>
        <end position="34"/>
    </location>
</feature>
<protein>
    <submittedName>
        <fullName evidence="11">Methyl-accepting chemotaxis protein</fullName>
    </submittedName>
</protein>
<dbReference type="SUPFAM" id="SSF58104">
    <property type="entry name" value="Methyl-accepting chemotaxis protein (MCP) signaling domain"/>
    <property type="match status" value="1"/>
</dbReference>
<feature type="transmembrane region" description="Helical" evidence="8">
    <location>
        <begin position="185"/>
        <end position="204"/>
    </location>
</feature>
<evidence type="ECO:0000256" key="1">
    <source>
        <dbReference type="ARBA" id="ARBA00004141"/>
    </source>
</evidence>
<evidence type="ECO:0000256" key="6">
    <source>
        <dbReference type="ARBA" id="ARBA00029447"/>
    </source>
</evidence>
<evidence type="ECO:0000256" key="7">
    <source>
        <dbReference type="PROSITE-ProRule" id="PRU00284"/>
    </source>
</evidence>
<keyword evidence="5 7" id="KW-0807">Transducer</keyword>
<dbReference type="InterPro" id="IPR003660">
    <property type="entry name" value="HAMP_dom"/>
</dbReference>
<dbReference type="Proteomes" id="UP001597059">
    <property type="component" value="Unassembled WGS sequence"/>
</dbReference>
<dbReference type="InterPro" id="IPR004089">
    <property type="entry name" value="MCPsignal_dom"/>
</dbReference>
<comment type="similarity">
    <text evidence="6">Belongs to the methyl-accepting chemotaxis (MCP) protein family.</text>
</comment>
<comment type="subcellular location">
    <subcellularLocation>
        <location evidence="1">Membrane</location>
        <topology evidence="1">Multi-pass membrane protein</topology>
    </subcellularLocation>
</comment>
<dbReference type="PROSITE" id="PS50885">
    <property type="entry name" value="HAMP"/>
    <property type="match status" value="1"/>
</dbReference>
<organism evidence="11 12">
    <name type="scientific">Rhodanobacter aciditrophus</name>
    <dbReference type="NCBI Taxonomy" id="1623218"/>
    <lineage>
        <taxon>Bacteria</taxon>
        <taxon>Pseudomonadati</taxon>
        <taxon>Pseudomonadota</taxon>
        <taxon>Gammaproteobacteria</taxon>
        <taxon>Lysobacterales</taxon>
        <taxon>Rhodanobacteraceae</taxon>
        <taxon>Rhodanobacter</taxon>
    </lineage>
</organism>
<dbReference type="SMART" id="SM00304">
    <property type="entry name" value="HAMP"/>
    <property type="match status" value="1"/>
</dbReference>
<dbReference type="EMBL" id="JBHTMN010000006">
    <property type="protein sequence ID" value="MFD1382779.1"/>
    <property type="molecule type" value="Genomic_DNA"/>
</dbReference>
<keyword evidence="4 8" id="KW-0472">Membrane</keyword>
<evidence type="ECO:0000256" key="2">
    <source>
        <dbReference type="ARBA" id="ARBA00022692"/>
    </source>
</evidence>
<evidence type="ECO:0000313" key="11">
    <source>
        <dbReference type="EMBL" id="MFD1382779.1"/>
    </source>
</evidence>
<dbReference type="PANTHER" id="PTHR32089">
    <property type="entry name" value="METHYL-ACCEPTING CHEMOTAXIS PROTEIN MCPB"/>
    <property type="match status" value="1"/>
</dbReference>
<accession>A0ABW4AXT0</accession>
<evidence type="ECO:0000259" key="10">
    <source>
        <dbReference type="PROSITE" id="PS50885"/>
    </source>
</evidence>
<evidence type="ECO:0000313" key="12">
    <source>
        <dbReference type="Proteomes" id="UP001597059"/>
    </source>
</evidence>
<evidence type="ECO:0000256" key="5">
    <source>
        <dbReference type="ARBA" id="ARBA00023224"/>
    </source>
</evidence>
<keyword evidence="12" id="KW-1185">Reference proteome</keyword>
<evidence type="ECO:0000256" key="4">
    <source>
        <dbReference type="ARBA" id="ARBA00023136"/>
    </source>
</evidence>
<dbReference type="Gene3D" id="1.10.287.950">
    <property type="entry name" value="Methyl-accepting chemotaxis protein"/>
    <property type="match status" value="1"/>
</dbReference>
<dbReference type="SMART" id="SM00283">
    <property type="entry name" value="MA"/>
    <property type="match status" value="1"/>
</dbReference>
<dbReference type="Gene3D" id="6.10.340.10">
    <property type="match status" value="1"/>
</dbReference>
<dbReference type="Pfam" id="PF00672">
    <property type="entry name" value="HAMP"/>
    <property type="match status" value="1"/>
</dbReference>
<reference evidence="12" key="1">
    <citation type="journal article" date="2019" name="Int. J. Syst. Evol. Microbiol.">
        <title>The Global Catalogue of Microorganisms (GCM) 10K type strain sequencing project: providing services to taxonomists for standard genome sequencing and annotation.</title>
        <authorList>
            <consortium name="The Broad Institute Genomics Platform"/>
            <consortium name="The Broad Institute Genome Sequencing Center for Infectious Disease"/>
            <person name="Wu L."/>
            <person name="Ma J."/>
        </authorList>
    </citation>
    <scope>NUCLEOTIDE SEQUENCE [LARGE SCALE GENOMIC DNA]</scope>
    <source>
        <strain evidence="12">JCM 30774</strain>
    </source>
</reference>
<proteinExistence type="inferred from homology"/>
<keyword evidence="2 8" id="KW-0812">Transmembrane</keyword>
<name>A0ABW4AXT0_9GAMM</name>
<keyword evidence="3 8" id="KW-1133">Transmembrane helix</keyword>
<evidence type="ECO:0000256" key="8">
    <source>
        <dbReference type="SAM" id="Phobius"/>
    </source>
</evidence>
<feature type="domain" description="HAMP" evidence="10">
    <location>
        <begin position="206"/>
        <end position="260"/>
    </location>
</feature>
<dbReference type="PROSITE" id="PS50111">
    <property type="entry name" value="CHEMOTAXIS_TRANSDUC_2"/>
    <property type="match status" value="1"/>
</dbReference>
<evidence type="ECO:0000256" key="3">
    <source>
        <dbReference type="ARBA" id="ARBA00022989"/>
    </source>
</evidence>